<dbReference type="EMBL" id="JACGCM010000723">
    <property type="protein sequence ID" value="KAF6167589.1"/>
    <property type="molecule type" value="Genomic_DNA"/>
</dbReference>
<dbReference type="GO" id="GO:0008308">
    <property type="term" value="F:voltage-gated monoatomic anion channel activity"/>
    <property type="evidence" value="ECO:0007669"/>
    <property type="project" value="InterPro"/>
</dbReference>
<sequence length="142" mass="16027">MGATSPAPFSDIGKQAKDLLTRDYHFDHRFTLTMLSDVGMGIIATCVKRDRLFVRNISTQYKSGSTTVDLKVDIHSNVSTTVVVREIFPCTKATLSFKIPDHKSGKLDMQYLPSSSCSHYIMHWIDSNSVSRRFSSYWNQGV</sequence>
<evidence type="ECO:0000256" key="1">
    <source>
        <dbReference type="ARBA" id="ARBA00009624"/>
    </source>
</evidence>
<dbReference type="InterPro" id="IPR023614">
    <property type="entry name" value="Porin_dom_sf"/>
</dbReference>
<organism evidence="2 3">
    <name type="scientific">Kingdonia uniflora</name>
    <dbReference type="NCBI Taxonomy" id="39325"/>
    <lineage>
        <taxon>Eukaryota</taxon>
        <taxon>Viridiplantae</taxon>
        <taxon>Streptophyta</taxon>
        <taxon>Embryophyta</taxon>
        <taxon>Tracheophyta</taxon>
        <taxon>Spermatophyta</taxon>
        <taxon>Magnoliopsida</taxon>
        <taxon>Ranunculales</taxon>
        <taxon>Circaeasteraceae</taxon>
        <taxon>Kingdonia</taxon>
    </lineage>
</organism>
<dbReference type="Proteomes" id="UP000541444">
    <property type="component" value="Unassembled WGS sequence"/>
</dbReference>
<reference evidence="2 3" key="1">
    <citation type="journal article" date="2020" name="IScience">
        <title>Genome Sequencing of the Endangered Kingdonia uniflora (Circaeasteraceae, Ranunculales) Reveals Potential Mechanisms of Evolutionary Specialization.</title>
        <authorList>
            <person name="Sun Y."/>
            <person name="Deng T."/>
            <person name="Zhang A."/>
            <person name="Moore M.J."/>
            <person name="Landis J.B."/>
            <person name="Lin N."/>
            <person name="Zhang H."/>
            <person name="Zhang X."/>
            <person name="Huang J."/>
            <person name="Zhang X."/>
            <person name="Sun H."/>
            <person name="Wang H."/>
        </authorList>
    </citation>
    <scope>NUCLEOTIDE SEQUENCE [LARGE SCALE GENOMIC DNA]</scope>
    <source>
        <strain evidence="2">TB1705</strain>
        <tissue evidence="2">Leaf</tissue>
    </source>
</reference>
<dbReference type="Pfam" id="PF01459">
    <property type="entry name" value="Porin_3"/>
    <property type="match status" value="1"/>
</dbReference>
<proteinExistence type="inferred from homology"/>
<comment type="similarity">
    <text evidence="1">Belongs to the eukaryotic mitochondrial porin (TC 1.B.8.1) family.</text>
</comment>
<keyword evidence="3" id="KW-1185">Reference proteome</keyword>
<dbReference type="Gene3D" id="2.40.160.10">
    <property type="entry name" value="Porin"/>
    <property type="match status" value="1"/>
</dbReference>
<gene>
    <name evidence="2" type="ORF">GIB67_031172</name>
</gene>
<name>A0A7J7NK31_9MAGN</name>
<comment type="caution">
    <text evidence="2">The sequence shown here is derived from an EMBL/GenBank/DDBJ whole genome shotgun (WGS) entry which is preliminary data.</text>
</comment>
<evidence type="ECO:0000313" key="2">
    <source>
        <dbReference type="EMBL" id="KAF6167589.1"/>
    </source>
</evidence>
<dbReference type="PANTHER" id="PTHR11743:SF27">
    <property type="entry name" value="MITOCHONDRIAL OUTER MEMBRANE PROTEIN PORIN 4"/>
    <property type="match status" value="1"/>
</dbReference>
<dbReference type="PANTHER" id="PTHR11743">
    <property type="entry name" value="VOLTAGE-DEPENDENT ANION-SELECTIVE CHANNEL"/>
    <property type="match status" value="1"/>
</dbReference>
<accession>A0A7J7NK31</accession>
<protein>
    <submittedName>
        <fullName evidence="2">Uncharacterized protein</fullName>
    </submittedName>
</protein>
<dbReference type="GO" id="GO:0005741">
    <property type="term" value="C:mitochondrial outer membrane"/>
    <property type="evidence" value="ECO:0007669"/>
    <property type="project" value="InterPro"/>
</dbReference>
<dbReference type="OrthoDB" id="7827681at2759"/>
<dbReference type="InterPro" id="IPR001925">
    <property type="entry name" value="Porin_Euk"/>
</dbReference>
<dbReference type="InterPro" id="IPR027246">
    <property type="entry name" value="Porin_Euk/Tom40"/>
</dbReference>
<evidence type="ECO:0000313" key="3">
    <source>
        <dbReference type="Proteomes" id="UP000541444"/>
    </source>
</evidence>
<dbReference type="AlphaFoldDB" id="A0A7J7NK31"/>